<dbReference type="InterPro" id="IPR053728">
    <property type="entry name" value="Alginate_Permeability_Chnl"/>
</dbReference>
<protein>
    <submittedName>
        <fullName evidence="2">Alginate export family protein</fullName>
    </submittedName>
</protein>
<dbReference type="Gene3D" id="2.40.160.100">
    <property type="match status" value="1"/>
</dbReference>
<dbReference type="Pfam" id="PF13372">
    <property type="entry name" value="Alginate_exp"/>
    <property type="match status" value="1"/>
</dbReference>
<sequence length="453" mass="52448">MSFPFFAFAIEHETGGAIRLRQEILDNFIYLGTTHSPADDRSYFRLRIQLWDNVKFNDKISLYARLATEPRYHVSGPYRVTLDNGTNLKRLDQDEIFIDNLYLDLKTPFNLPLNLRIGRQDFLGKDMYGEGFIIFDGTPADGSRSFYFNAVKLQLILAEGHTVDFVYISDPVTDVYLPSLHPSAYDTEKETSRLYINHKKRVTATHEQGFLIYGRNKLSQKFTVEPYYLYKTEDEWDGNPELNFHTFGMRAVFKINDEWSLRGEMARQIGKYSDGKDKTGFGGYIFLAKAFPQVKLSPKIEAGFVYLSGDNRNTPNKDESWNPPFSRAAFTNELFAYIVIPETLSKGGPIPGYWTNLKEVVTKLILTPSKNANLCFSYQHLWADKKTNFIGTLSQMFSNEGYDRGHMLTFLGTYQFTKNIDGLLQFEYFIPEDFYTSKAKNATFIRWQIQYKL</sequence>
<organism evidence="2">
    <name type="scientific">Thermodesulfovibrio autotrophicus</name>
    <dbReference type="NCBI Taxonomy" id="3118333"/>
    <lineage>
        <taxon>Bacteria</taxon>
        <taxon>Pseudomonadati</taxon>
        <taxon>Nitrospirota</taxon>
        <taxon>Thermodesulfovibrionia</taxon>
        <taxon>Thermodesulfovibrionales</taxon>
        <taxon>Thermodesulfovibrionaceae</taxon>
        <taxon>Thermodesulfovibrio</taxon>
    </lineage>
</organism>
<name>A0AAU8GXI6_9BACT</name>
<dbReference type="EMBL" id="CP144373">
    <property type="protein sequence ID" value="XCH47142.1"/>
    <property type="molecule type" value="Genomic_DNA"/>
</dbReference>
<dbReference type="SUPFAM" id="SSF56935">
    <property type="entry name" value="Porins"/>
    <property type="match status" value="1"/>
</dbReference>
<accession>A0AAU8GXI6</accession>
<proteinExistence type="predicted"/>
<dbReference type="KEGG" id="taut:V4D30_02415"/>
<feature type="domain" description="Alginate export" evidence="1">
    <location>
        <begin position="204"/>
        <end position="440"/>
    </location>
</feature>
<reference evidence="2" key="1">
    <citation type="submission" date="2024-01" db="EMBL/GenBank/DDBJ databases">
        <title>The first autotrophic representatives of the genus Thermodesulfovibrio.</title>
        <authorList>
            <person name="Maltseva A.I."/>
            <person name="Elcheninov A.G."/>
            <person name="Kublanov I.V."/>
            <person name="Lebedinsky A.V."/>
            <person name="Frolov E.N."/>
        </authorList>
    </citation>
    <scope>NUCLEOTIDE SEQUENCE</scope>
    <source>
        <strain evidence="2">3907-1M</strain>
    </source>
</reference>
<gene>
    <name evidence="2" type="ORF">V4D30_02415</name>
</gene>
<dbReference type="RefSeq" id="WP_353684669.1">
    <property type="nucleotide sequence ID" value="NZ_CP144373.1"/>
</dbReference>
<dbReference type="AlphaFoldDB" id="A0AAU8GXI6"/>
<evidence type="ECO:0000259" key="1">
    <source>
        <dbReference type="Pfam" id="PF13372"/>
    </source>
</evidence>
<evidence type="ECO:0000313" key="2">
    <source>
        <dbReference type="EMBL" id="XCH47142.1"/>
    </source>
</evidence>
<dbReference type="InterPro" id="IPR025388">
    <property type="entry name" value="Alginate_export_dom"/>
</dbReference>